<accession>A0AAV1V1N9</accession>
<name>A0AAV1V1N9_9STRA</name>
<protein>
    <submittedName>
        <fullName evidence="1">Uncharacterized protein</fullName>
    </submittedName>
</protein>
<comment type="caution">
    <text evidence="1">The sequence shown here is derived from an EMBL/GenBank/DDBJ whole genome shotgun (WGS) entry which is preliminary data.</text>
</comment>
<proteinExistence type="predicted"/>
<dbReference type="Proteomes" id="UP001162060">
    <property type="component" value="Unassembled WGS sequence"/>
</dbReference>
<organism evidence="1 2">
    <name type="scientific">Peronospora matthiolae</name>
    <dbReference type="NCBI Taxonomy" id="2874970"/>
    <lineage>
        <taxon>Eukaryota</taxon>
        <taxon>Sar</taxon>
        <taxon>Stramenopiles</taxon>
        <taxon>Oomycota</taxon>
        <taxon>Peronosporomycetes</taxon>
        <taxon>Peronosporales</taxon>
        <taxon>Peronosporaceae</taxon>
        <taxon>Peronospora</taxon>
    </lineage>
</organism>
<dbReference type="EMBL" id="CAKLBY020000251">
    <property type="protein sequence ID" value="CAK7939933.1"/>
    <property type="molecule type" value="Genomic_DNA"/>
</dbReference>
<evidence type="ECO:0000313" key="2">
    <source>
        <dbReference type="Proteomes" id="UP001162060"/>
    </source>
</evidence>
<reference evidence="1" key="1">
    <citation type="submission" date="2024-01" db="EMBL/GenBank/DDBJ databases">
        <authorList>
            <person name="Webb A."/>
        </authorList>
    </citation>
    <scope>NUCLEOTIDE SEQUENCE</scope>
    <source>
        <strain evidence="1">Pm1</strain>
    </source>
</reference>
<dbReference type="AlphaFoldDB" id="A0AAV1V1N9"/>
<gene>
    <name evidence="1" type="ORF">PM001_LOCUS25083</name>
</gene>
<evidence type="ECO:0000313" key="1">
    <source>
        <dbReference type="EMBL" id="CAK7939933.1"/>
    </source>
</evidence>
<sequence>MESDDPVCIQRMSLGPSGAAHIRDRVESVKLNSRSKAAGAKELMTTITQDLLETHLDEAMDLFRQDQRERAYQEIYPSQMIKPARSRKRFTSDVEMESLHSRISQPKVFDPDDIDPDDLGQEDRLHAVVATTETLQDGDSIHQRIRVSAITELKEFSGKDRDEDRARSWISKVKSAFLRDQSPDEEKCLVFGDLLTDPLKTGITN</sequence>